<evidence type="ECO:0000256" key="2">
    <source>
        <dbReference type="ARBA" id="ARBA00023002"/>
    </source>
</evidence>
<dbReference type="EMBL" id="BANI01000154">
    <property type="protein sequence ID" value="GAN97432.1"/>
    <property type="molecule type" value="Genomic_DNA"/>
</dbReference>
<dbReference type="Gene3D" id="3.40.50.720">
    <property type="entry name" value="NAD(P)-binding Rossmann-like Domain"/>
    <property type="match status" value="1"/>
</dbReference>
<comment type="similarity">
    <text evidence="1">Belongs to the short-chain dehydrogenases/reductases (SDR) family.</text>
</comment>
<dbReference type="Proteomes" id="UP000032675">
    <property type="component" value="Unassembled WGS sequence"/>
</dbReference>
<dbReference type="InterPro" id="IPR036291">
    <property type="entry name" value="NAD(P)-bd_dom_sf"/>
</dbReference>
<accession>A0A0D6Q1I5</accession>
<evidence type="ECO:0000313" key="3">
    <source>
        <dbReference type="EMBL" id="GAN97432.1"/>
    </source>
</evidence>
<dbReference type="SUPFAM" id="SSF51735">
    <property type="entry name" value="NAD(P)-binding Rossmann-fold domains"/>
    <property type="match status" value="1"/>
</dbReference>
<dbReference type="PRINTS" id="PR00081">
    <property type="entry name" value="GDHRDH"/>
</dbReference>
<dbReference type="PRINTS" id="PR00080">
    <property type="entry name" value="SDRFAMILY"/>
</dbReference>
<organism evidence="3 4">
    <name type="scientific">Komagataeibacter europaeus NBRC 3261</name>
    <dbReference type="NCBI Taxonomy" id="1234669"/>
    <lineage>
        <taxon>Bacteria</taxon>
        <taxon>Pseudomonadati</taxon>
        <taxon>Pseudomonadota</taxon>
        <taxon>Alphaproteobacteria</taxon>
        <taxon>Acetobacterales</taxon>
        <taxon>Acetobacteraceae</taxon>
        <taxon>Komagataeibacter</taxon>
    </lineage>
</organism>
<keyword evidence="2" id="KW-0560">Oxidoreductase</keyword>
<dbReference type="FunFam" id="3.40.50.720:FF:000084">
    <property type="entry name" value="Short-chain dehydrogenase reductase"/>
    <property type="match status" value="1"/>
</dbReference>
<evidence type="ECO:0000313" key="4">
    <source>
        <dbReference type="Proteomes" id="UP000032675"/>
    </source>
</evidence>
<dbReference type="RefSeq" id="WP_048851906.1">
    <property type="nucleotide sequence ID" value="NZ_BANI01000154.1"/>
</dbReference>
<proteinExistence type="inferred from homology"/>
<sequence>MPHSIPAQSQPHQPGIERLLDPPAEHIRADYMGSGKLKGRRALVSGGDSGIGRAAAVHFAREGADVAIMYLEEDEDANETVRLIEAEGGRALAIRGDVSCSTACDDAVARTVRALGGLDIVVNNASVQYVSSDLTDITDETWQRHMDVNINGYFYLTRAALPHLGPDSAIINTSSVNAFAGNESLVAYTTTKGAEMGFTRALALQLAPRGIRVNAVAPGPVWTPLQPASWGPVDPLAVANLGKDTPMGRIGQPSELGPAYVYLAAKDSSYVTGQTLHVNGGMIVNG</sequence>
<protein>
    <submittedName>
        <fullName evidence="3">Oxidoreductase/short-chain dehydrogenase/reductase SDR</fullName>
    </submittedName>
</protein>
<dbReference type="Pfam" id="PF13561">
    <property type="entry name" value="adh_short_C2"/>
    <property type="match status" value="1"/>
</dbReference>
<dbReference type="PANTHER" id="PTHR48107">
    <property type="entry name" value="NADPH-DEPENDENT ALDEHYDE REDUCTASE-LIKE PROTEIN, CHLOROPLASTIC-RELATED"/>
    <property type="match status" value="1"/>
</dbReference>
<name>A0A0D6Q1I5_KOMEU</name>
<dbReference type="AlphaFoldDB" id="A0A0D6Q1I5"/>
<dbReference type="GO" id="GO:0016614">
    <property type="term" value="F:oxidoreductase activity, acting on CH-OH group of donors"/>
    <property type="evidence" value="ECO:0007669"/>
    <property type="project" value="UniProtKB-ARBA"/>
</dbReference>
<dbReference type="NCBIfam" id="NF005559">
    <property type="entry name" value="PRK07231.1"/>
    <property type="match status" value="1"/>
</dbReference>
<gene>
    <name evidence="3" type="ORF">Geu3261_0175_012</name>
</gene>
<dbReference type="PANTHER" id="PTHR48107:SF16">
    <property type="entry name" value="NADPH-DEPENDENT ALDEHYDE REDUCTASE 1, CHLOROPLASTIC"/>
    <property type="match status" value="1"/>
</dbReference>
<evidence type="ECO:0000256" key="1">
    <source>
        <dbReference type="ARBA" id="ARBA00006484"/>
    </source>
</evidence>
<reference evidence="3 4" key="1">
    <citation type="submission" date="2012-11" db="EMBL/GenBank/DDBJ databases">
        <title>Whole genome sequence of Gluconacetobacter europaeus NBRC3261.</title>
        <authorList>
            <person name="Azuma Y."/>
            <person name="Higashiura N."/>
            <person name="Hirakawa H."/>
            <person name="Matsushita K."/>
        </authorList>
    </citation>
    <scope>NUCLEOTIDE SEQUENCE [LARGE SCALE GENOMIC DNA]</scope>
    <source>
        <strain evidence="3 4">NBRC 3261</strain>
    </source>
</reference>
<dbReference type="InterPro" id="IPR002347">
    <property type="entry name" value="SDR_fam"/>
</dbReference>
<comment type="caution">
    <text evidence="3">The sequence shown here is derived from an EMBL/GenBank/DDBJ whole genome shotgun (WGS) entry which is preliminary data.</text>
</comment>